<accession>A0A4Y5JTW0</accession>
<reference evidence="2" key="1">
    <citation type="journal article" date="2020" name="bioRxiv">
        <title>Integrative omics analysis of Pseudomonas aeruginosa virus PA5oct highlights the molecular complexity of jumbo phages.</title>
        <authorList>
            <person name="Lood C."/>
            <person name="Danis-Wlodarczyk K."/>
            <person name="Blasdel B.G."/>
            <person name="Jang H.B."/>
            <person name="Vandenheuvel D."/>
            <person name="Briers Y."/>
            <person name="Noben J.-P."/>
            <person name="van Noort V."/>
            <person name="Drulis-Kawa Z."/>
            <person name="Lavigne R."/>
        </authorList>
    </citation>
    <scope>NUCLEOTIDE SEQUENCE [LARGE SCALE GENOMIC DNA]</scope>
</reference>
<sequence length="54" mass="6516">MMIPPGLYKNVFYIQYNVRHISIYYFDACECNILQVECNNFLTLTYKLNEKTNK</sequence>
<name>A0A4Y5JTW0_9CAUD</name>
<keyword evidence="2" id="KW-1185">Reference proteome</keyword>
<proteinExistence type="predicted"/>
<dbReference type="Proteomes" id="UP000316733">
    <property type="component" value="Segment"/>
</dbReference>
<evidence type="ECO:0000313" key="1">
    <source>
        <dbReference type="EMBL" id="QCG75900.1"/>
    </source>
</evidence>
<gene>
    <name evidence="1" type="ORF">EST35_0016</name>
</gene>
<dbReference type="EMBL" id="MK797984">
    <property type="protein sequence ID" value="QCG75900.1"/>
    <property type="molecule type" value="Genomic_DNA"/>
</dbReference>
<organism evidence="1 2">
    <name type="scientific">Pseudomonas phage vB_PaeM_PA5oct</name>
    <dbReference type="NCBI Taxonomy" id="2163605"/>
    <lineage>
        <taxon>Viruses</taxon>
        <taxon>Duplodnaviria</taxon>
        <taxon>Heunggongvirae</taxon>
        <taxon>Uroviricota</taxon>
        <taxon>Caudoviricetes</taxon>
        <taxon>Arenbergviridae</taxon>
        <taxon>Wroclawvirus</taxon>
        <taxon>Wroclawvirus PA5oct</taxon>
    </lineage>
</organism>
<evidence type="ECO:0000313" key="2">
    <source>
        <dbReference type="Proteomes" id="UP000316733"/>
    </source>
</evidence>
<protein>
    <submittedName>
        <fullName evidence="1">Uncharacterized protein</fullName>
    </submittedName>
</protein>